<feature type="domain" description="Peptidase M48" evidence="8">
    <location>
        <begin position="40"/>
        <end position="227"/>
    </location>
</feature>
<keyword evidence="10" id="KW-1185">Reference proteome</keyword>
<keyword evidence="7" id="KW-0732">Signal</keyword>
<dbReference type="InterPro" id="IPR051156">
    <property type="entry name" value="Mito/Outer_Membr_Metalloprot"/>
</dbReference>
<keyword evidence="4" id="KW-0378">Hydrolase</keyword>
<dbReference type="Gene3D" id="3.30.2010.10">
    <property type="entry name" value="Metalloproteases ('zincins'), catalytic domain"/>
    <property type="match status" value="1"/>
</dbReference>
<evidence type="ECO:0000259" key="8">
    <source>
        <dbReference type="Pfam" id="PF01435"/>
    </source>
</evidence>
<keyword evidence="2" id="KW-0645">Protease</keyword>
<keyword evidence="5" id="KW-0862">Zinc</keyword>
<proteinExistence type="predicted"/>
<protein>
    <submittedName>
        <fullName evidence="9">M48 family metallopeptidase</fullName>
    </submittedName>
</protein>
<evidence type="ECO:0000256" key="7">
    <source>
        <dbReference type="SAM" id="SignalP"/>
    </source>
</evidence>
<dbReference type="CDD" id="cd07324">
    <property type="entry name" value="M48C_Oma1-like"/>
    <property type="match status" value="1"/>
</dbReference>
<comment type="cofactor">
    <cofactor evidence="1">
        <name>Zn(2+)</name>
        <dbReference type="ChEBI" id="CHEBI:29105"/>
    </cofactor>
</comment>
<keyword evidence="3" id="KW-0479">Metal-binding</keyword>
<keyword evidence="6" id="KW-0482">Metalloprotease</keyword>
<feature type="chain" id="PRO_5047017834" evidence="7">
    <location>
        <begin position="18"/>
        <end position="483"/>
    </location>
</feature>
<evidence type="ECO:0000256" key="2">
    <source>
        <dbReference type="ARBA" id="ARBA00022670"/>
    </source>
</evidence>
<dbReference type="InterPro" id="IPR001915">
    <property type="entry name" value="Peptidase_M48"/>
</dbReference>
<evidence type="ECO:0000313" key="10">
    <source>
        <dbReference type="Proteomes" id="UP001431449"/>
    </source>
</evidence>
<dbReference type="EMBL" id="JALNMH010000002">
    <property type="protein sequence ID" value="MCK7592576.1"/>
    <property type="molecule type" value="Genomic_DNA"/>
</dbReference>
<gene>
    <name evidence="9" type="ORF">M0G41_02715</name>
</gene>
<evidence type="ECO:0000313" key="9">
    <source>
        <dbReference type="EMBL" id="MCK7592576.1"/>
    </source>
</evidence>
<dbReference type="PANTHER" id="PTHR22726:SF24">
    <property type="entry name" value="M48 FAMILY METALLOPEPTIDASE"/>
    <property type="match status" value="1"/>
</dbReference>
<feature type="signal peptide" evidence="7">
    <location>
        <begin position="1"/>
        <end position="17"/>
    </location>
</feature>
<evidence type="ECO:0000256" key="6">
    <source>
        <dbReference type="ARBA" id="ARBA00023049"/>
    </source>
</evidence>
<reference evidence="9" key="1">
    <citation type="submission" date="2022-04" db="EMBL/GenBank/DDBJ databases">
        <title>Lysobacter sp. CAU 1642 isolated from sea sand.</title>
        <authorList>
            <person name="Kim W."/>
        </authorList>
    </citation>
    <scope>NUCLEOTIDE SEQUENCE</scope>
    <source>
        <strain evidence="9">CAU 1642</strain>
    </source>
</reference>
<evidence type="ECO:0000256" key="1">
    <source>
        <dbReference type="ARBA" id="ARBA00001947"/>
    </source>
</evidence>
<organism evidence="9 10">
    <name type="scientific">Pseudomarimonas salicorniae</name>
    <dbReference type="NCBI Taxonomy" id="2933270"/>
    <lineage>
        <taxon>Bacteria</taxon>
        <taxon>Pseudomonadati</taxon>
        <taxon>Pseudomonadota</taxon>
        <taxon>Gammaproteobacteria</taxon>
        <taxon>Lysobacterales</taxon>
        <taxon>Lysobacteraceae</taxon>
        <taxon>Pseudomarimonas</taxon>
    </lineage>
</organism>
<evidence type="ECO:0000256" key="4">
    <source>
        <dbReference type="ARBA" id="ARBA00022801"/>
    </source>
</evidence>
<evidence type="ECO:0000256" key="3">
    <source>
        <dbReference type="ARBA" id="ARBA00022723"/>
    </source>
</evidence>
<dbReference type="Proteomes" id="UP001431449">
    <property type="component" value="Unassembled WGS sequence"/>
</dbReference>
<evidence type="ECO:0000256" key="5">
    <source>
        <dbReference type="ARBA" id="ARBA00022833"/>
    </source>
</evidence>
<sequence>MRVLCLLILLAAPQLCAAESKLYLVSGLAEVAPEPTLRAQSTELQAMFDSMAKASGVDAVLLYADSEDINAFATEVEDTKLVVVNRGLLELLAEDRDAVAAVVGHELAHHKADHVRAGQRKQRGVKALGALLGAVVGAKLGRKHGQLAGAVGGAAVGVGATLVALKFNRSQEMEADRLSVQWMADRGYAPAGMLRLQRTLGDLAGKRRAGIFDSHPSSEKRFRAAESQIAVLGVEAGAAPAPLAGGEAIARAEAAIRGEREAALTKALTPAEGGELDPAVLDPVEGVGFEAFAALSNRLVREGRDGRADVLQAHRLDEAGYQRVRDTYVERMREHPALAARYSPAYLRASEGPLAAHARDVADSTEKGRPLALDPPYPIETATALLAAVARHGALRLEGEALEAFEAETLAPHGLSLYDFLIGHAWWMRKARIDAALGDTRTLRLMAAAQAPPAASAAGVRMGEGVRVGKGVKIGGQEVEADD</sequence>
<dbReference type="Pfam" id="PF01435">
    <property type="entry name" value="Peptidase_M48"/>
    <property type="match status" value="1"/>
</dbReference>
<accession>A0ABT0GDG6</accession>
<comment type="caution">
    <text evidence="9">The sequence shown here is derived from an EMBL/GenBank/DDBJ whole genome shotgun (WGS) entry which is preliminary data.</text>
</comment>
<dbReference type="RefSeq" id="WP_248204781.1">
    <property type="nucleotide sequence ID" value="NZ_JALNMH010000002.1"/>
</dbReference>
<name>A0ABT0GDG6_9GAMM</name>
<dbReference type="PANTHER" id="PTHR22726">
    <property type="entry name" value="METALLOENDOPEPTIDASE OMA1"/>
    <property type="match status" value="1"/>
</dbReference>